<evidence type="ECO:0000259" key="14">
    <source>
        <dbReference type="PROSITE" id="PS50109"/>
    </source>
</evidence>
<dbReference type="InterPro" id="IPR035965">
    <property type="entry name" value="PAS-like_dom_sf"/>
</dbReference>
<evidence type="ECO:0000256" key="11">
    <source>
        <dbReference type="ARBA" id="ARBA00023170"/>
    </source>
</evidence>
<dbReference type="InterPro" id="IPR043150">
    <property type="entry name" value="Phytochrome_PHY_sf"/>
</dbReference>
<feature type="domain" description="Histidine kinase" evidence="14">
    <location>
        <begin position="559"/>
        <end position="773"/>
    </location>
</feature>
<dbReference type="InterPro" id="IPR003661">
    <property type="entry name" value="HisK_dim/P_dom"/>
</dbReference>
<dbReference type="SMART" id="SM00065">
    <property type="entry name" value="GAF"/>
    <property type="match status" value="1"/>
</dbReference>
<dbReference type="Pfam" id="PF00512">
    <property type="entry name" value="HisKA"/>
    <property type="match status" value="1"/>
</dbReference>
<dbReference type="GO" id="GO:0006355">
    <property type="term" value="P:regulation of DNA-templated transcription"/>
    <property type="evidence" value="ECO:0007669"/>
    <property type="project" value="InterPro"/>
</dbReference>
<feature type="region of interest" description="Disordered" evidence="12">
    <location>
        <begin position="778"/>
        <end position="803"/>
    </location>
</feature>
<evidence type="ECO:0000256" key="10">
    <source>
        <dbReference type="ARBA" id="ARBA00022991"/>
    </source>
</evidence>
<dbReference type="CDD" id="cd00082">
    <property type="entry name" value="HisKA"/>
    <property type="match status" value="1"/>
</dbReference>
<dbReference type="InterPro" id="IPR050351">
    <property type="entry name" value="BphY/WalK/GraS-like"/>
</dbReference>
<keyword evidence="5" id="KW-0600">Photoreceptor protein</keyword>
<dbReference type="Gene3D" id="3.30.450.20">
    <property type="entry name" value="PAS domain"/>
    <property type="match status" value="1"/>
</dbReference>
<evidence type="ECO:0000256" key="12">
    <source>
        <dbReference type="SAM" id="MobiDB-lite"/>
    </source>
</evidence>
<dbReference type="InterPro" id="IPR036890">
    <property type="entry name" value="HATPase_C_sf"/>
</dbReference>
<evidence type="ECO:0000256" key="1">
    <source>
        <dbReference type="ARBA" id="ARBA00000085"/>
    </source>
</evidence>
<comment type="subcellular location">
    <subcellularLocation>
        <location evidence="2">Cell inner membrane</location>
        <topology evidence="2">Multi-pass membrane protein</topology>
    </subcellularLocation>
</comment>
<dbReference type="InterPro" id="IPR036097">
    <property type="entry name" value="HisK_dim/P_sf"/>
</dbReference>
<evidence type="ECO:0000256" key="2">
    <source>
        <dbReference type="ARBA" id="ARBA00004429"/>
    </source>
</evidence>
<evidence type="ECO:0000256" key="3">
    <source>
        <dbReference type="ARBA" id="ARBA00006402"/>
    </source>
</evidence>
<dbReference type="Pfam" id="PF08446">
    <property type="entry name" value="PAS_2"/>
    <property type="match status" value="1"/>
</dbReference>
<keyword evidence="11" id="KW-0675">Receptor</keyword>
<dbReference type="InterPro" id="IPR013515">
    <property type="entry name" value="Phytochrome_cen-reg"/>
</dbReference>
<dbReference type="Pfam" id="PF01590">
    <property type="entry name" value="GAF"/>
    <property type="match status" value="1"/>
</dbReference>
<keyword evidence="6" id="KW-0597">Phosphoprotein</keyword>
<keyword evidence="8" id="KW-0808">Transferase</keyword>
<reference evidence="15" key="1">
    <citation type="submission" date="2016-01" db="EMBL/GenBank/DDBJ databases">
        <authorList>
            <person name="Peeters C."/>
        </authorList>
    </citation>
    <scope>NUCLEOTIDE SEQUENCE</scope>
    <source>
        <strain evidence="15">LMG 29322</strain>
    </source>
</reference>
<dbReference type="EMBL" id="FCOA02000046">
    <property type="protein sequence ID" value="SAK94545.1"/>
    <property type="molecule type" value="Genomic_DNA"/>
</dbReference>
<dbReference type="GO" id="GO:0000155">
    <property type="term" value="F:phosphorelay sensor kinase activity"/>
    <property type="evidence" value="ECO:0007669"/>
    <property type="project" value="InterPro"/>
</dbReference>
<sequence>MSDSESTPMSTPMSAARRDTSYGPPDAEARRRTLSSGVASKDCDAEPIHIPGGIQPHGFLLALAGDLRIVQASDNVPTLTGAPVETLLGETLDAVFGAAGARRVAQAAATAALDDAPLYIGPVDVTPSSSERSMRFDVTLHRHDGTLIVEMEAAAATGDGFASMYPLVRTFARGLQDAASVQQLAELAVREVRAITGFGRVMLYSFDDEGRSHVLAEDRDGSYPSFLHQFFPASDIPRQARALYLKNRIRLVADVNYKPARLVPDVNPITGRPTDLTYATLRSFSPVHLEYMRNMGTHASMSVSIVVRGQLWGLISCHDHDARIVPFNTRVAVEHLGHMLSLQIEAKEERAEGEYLAALRRTMGRLISAMGEHENFVAGLQAVPQDVLSFARSAGAAIVFDDQVTLLGATPDEDTVGALTHWLTEHTSGIWATDSLAREWPPAKAHEDRACGVLAVPVSQIFRNYLLWFRPEVMQTIKWAGEPVKIENADGASAPRTSFSPWLETVRGHSAMWRQGEIEIASELRGALLNIVLRRAEERAELATELARANKELEAFSYSVSHDLRAPLRHIAGYGDLLREQEGERMSDKSRRFLNNMLDSARFAGTLVDDLLTFSQMGRAALRPAPVDLGQLVRGVVQEFEVEGSGRRIEWVIGDLPRVTGDAAFLQLALRNLISNAVKYTRTRESAKIEIFATRNGDEYVMGVRDNGVGFDMKYAAKLFGVFQRLHRAEEFEGTGIGLANVRRIVERHEGRTWAEGRLGKGAVFYFSLPVVYRNAGGAQGGKGARGARQPGASGTNSRRNHA</sequence>
<dbReference type="PROSITE" id="PS50109">
    <property type="entry name" value="HIS_KIN"/>
    <property type="match status" value="1"/>
</dbReference>
<feature type="domain" description="Phytochrome chromophore attachment site" evidence="13">
    <location>
        <begin position="180"/>
        <end position="338"/>
    </location>
</feature>
<dbReference type="Gene3D" id="1.10.287.130">
    <property type="match status" value="1"/>
</dbReference>
<comment type="caution">
    <text evidence="15">The sequence shown here is derived from an EMBL/GenBank/DDBJ whole genome shotgun (WGS) entry which is preliminary data.</text>
</comment>
<organism evidence="15 16">
    <name type="scientific">Caballeronia hypogeia</name>
    <dbReference type="NCBI Taxonomy" id="1777140"/>
    <lineage>
        <taxon>Bacteria</taxon>
        <taxon>Pseudomonadati</taxon>
        <taxon>Pseudomonadota</taxon>
        <taxon>Betaproteobacteria</taxon>
        <taxon>Burkholderiales</taxon>
        <taxon>Burkholderiaceae</taxon>
        <taxon>Caballeronia</taxon>
    </lineage>
</organism>
<dbReference type="SMART" id="SM00387">
    <property type="entry name" value="HATPase_c"/>
    <property type="match status" value="1"/>
</dbReference>
<dbReference type="RefSeq" id="WP_232471122.1">
    <property type="nucleotide sequence ID" value="NZ_FCOA02000046.1"/>
</dbReference>
<dbReference type="PRINTS" id="PR01033">
    <property type="entry name" value="PHYTOCHROME"/>
</dbReference>
<feature type="compositionally biased region" description="Polar residues" evidence="12">
    <location>
        <begin position="794"/>
        <end position="803"/>
    </location>
</feature>
<gene>
    <name evidence="15" type="ORF">AWB79_07114</name>
</gene>
<evidence type="ECO:0000256" key="4">
    <source>
        <dbReference type="ARBA" id="ARBA00012438"/>
    </source>
</evidence>
<proteinExistence type="inferred from homology"/>
<dbReference type="PANTHER" id="PTHR42878:SF15">
    <property type="entry name" value="BACTERIOPHYTOCHROME"/>
    <property type="match status" value="1"/>
</dbReference>
<keyword evidence="9 15" id="KW-0418">Kinase</keyword>
<dbReference type="Pfam" id="PF00360">
    <property type="entry name" value="PHY"/>
    <property type="match status" value="1"/>
</dbReference>
<dbReference type="InterPro" id="IPR013654">
    <property type="entry name" value="PAS_2"/>
</dbReference>
<dbReference type="InterPro" id="IPR001294">
    <property type="entry name" value="Phytochrome"/>
</dbReference>
<comment type="similarity">
    <text evidence="3">In the N-terminal section; belongs to the phytochrome family.</text>
</comment>
<dbReference type="InterPro" id="IPR005467">
    <property type="entry name" value="His_kinase_dom"/>
</dbReference>
<dbReference type="Gene3D" id="3.30.450.40">
    <property type="match status" value="1"/>
</dbReference>
<dbReference type="Gene3D" id="3.30.450.270">
    <property type="match status" value="1"/>
</dbReference>
<keyword evidence="16" id="KW-1185">Reference proteome</keyword>
<dbReference type="InterPro" id="IPR003594">
    <property type="entry name" value="HATPase_dom"/>
</dbReference>
<dbReference type="GO" id="GO:0030295">
    <property type="term" value="F:protein kinase activator activity"/>
    <property type="evidence" value="ECO:0007669"/>
    <property type="project" value="TreeGrafter"/>
</dbReference>
<protein>
    <recommendedName>
        <fullName evidence="4">histidine kinase</fullName>
        <ecNumber evidence="4">2.7.13.3</ecNumber>
    </recommendedName>
</protein>
<dbReference type="Gene3D" id="3.30.565.10">
    <property type="entry name" value="Histidine kinase-like ATPase, C-terminal domain"/>
    <property type="match status" value="1"/>
</dbReference>
<dbReference type="SUPFAM" id="SSF55874">
    <property type="entry name" value="ATPase domain of HSP90 chaperone/DNA topoisomerase II/histidine kinase"/>
    <property type="match status" value="1"/>
</dbReference>
<feature type="region of interest" description="Disordered" evidence="12">
    <location>
        <begin position="1"/>
        <end position="38"/>
    </location>
</feature>
<evidence type="ECO:0000259" key="13">
    <source>
        <dbReference type="PROSITE" id="PS50046"/>
    </source>
</evidence>
<dbReference type="PANTHER" id="PTHR42878">
    <property type="entry name" value="TWO-COMPONENT HISTIDINE KINASE"/>
    <property type="match status" value="1"/>
</dbReference>
<dbReference type="SMART" id="SM00388">
    <property type="entry name" value="HisKA"/>
    <property type="match status" value="1"/>
</dbReference>
<evidence type="ECO:0000256" key="6">
    <source>
        <dbReference type="ARBA" id="ARBA00022553"/>
    </source>
</evidence>
<dbReference type="InterPro" id="IPR029016">
    <property type="entry name" value="GAF-like_dom_sf"/>
</dbReference>
<keyword evidence="10" id="KW-0157">Chromophore</keyword>
<dbReference type="SUPFAM" id="SSF55781">
    <property type="entry name" value="GAF domain-like"/>
    <property type="match status" value="2"/>
</dbReference>
<accession>A0A158DJ39</accession>
<dbReference type="GO" id="GO:0000156">
    <property type="term" value="F:phosphorelay response regulator activity"/>
    <property type="evidence" value="ECO:0007669"/>
    <property type="project" value="TreeGrafter"/>
</dbReference>
<feature type="compositionally biased region" description="Polar residues" evidence="12">
    <location>
        <begin position="1"/>
        <end position="13"/>
    </location>
</feature>
<dbReference type="STRING" id="1777140.AWB79_07114"/>
<evidence type="ECO:0000256" key="9">
    <source>
        <dbReference type="ARBA" id="ARBA00022777"/>
    </source>
</evidence>
<keyword evidence="7" id="KW-0716">Sensory transduction</keyword>
<dbReference type="GO" id="GO:0005886">
    <property type="term" value="C:plasma membrane"/>
    <property type="evidence" value="ECO:0007669"/>
    <property type="project" value="UniProtKB-SubCell"/>
</dbReference>
<dbReference type="GO" id="GO:0009881">
    <property type="term" value="F:photoreceptor activity"/>
    <property type="evidence" value="ECO:0007669"/>
    <property type="project" value="UniProtKB-KW"/>
</dbReference>
<dbReference type="FunFam" id="3.30.565.10:FF:000006">
    <property type="entry name" value="Sensor histidine kinase WalK"/>
    <property type="match status" value="1"/>
</dbReference>
<dbReference type="GO" id="GO:0009584">
    <property type="term" value="P:detection of visible light"/>
    <property type="evidence" value="ECO:0007669"/>
    <property type="project" value="InterPro"/>
</dbReference>
<evidence type="ECO:0000313" key="16">
    <source>
        <dbReference type="Proteomes" id="UP000054851"/>
    </source>
</evidence>
<dbReference type="SUPFAM" id="SSF47384">
    <property type="entry name" value="Homodimeric domain of signal transducing histidine kinase"/>
    <property type="match status" value="1"/>
</dbReference>
<name>A0A158DJ39_9BURK</name>
<evidence type="ECO:0000256" key="7">
    <source>
        <dbReference type="ARBA" id="ARBA00022606"/>
    </source>
</evidence>
<dbReference type="InterPro" id="IPR003018">
    <property type="entry name" value="GAF"/>
</dbReference>
<evidence type="ECO:0000256" key="5">
    <source>
        <dbReference type="ARBA" id="ARBA00022543"/>
    </source>
</evidence>
<dbReference type="AlphaFoldDB" id="A0A158DJ39"/>
<dbReference type="Pfam" id="PF02518">
    <property type="entry name" value="HATPase_c"/>
    <property type="match status" value="1"/>
</dbReference>
<evidence type="ECO:0000256" key="8">
    <source>
        <dbReference type="ARBA" id="ARBA00022679"/>
    </source>
</evidence>
<evidence type="ECO:0000313" key="15">
    <source>
        <dbReference type="EMBL" id="SAK94545.1"/>
    </source>
</evidence>
<dbReference type="PROSITE" id="PS50046">
    <property type="entry name" value="PHYTOCHROME_2"/>
    <property type="match status" value="1"/>
</dbReference>
<dbReference type="SUPFAM" id="SSF55785">
    <property type="entry name" value="PYP-like sensor domain (PAS domain)"/>
    <property type="match status" value="1"/>
</dbReference>
<dbReference type="GO" id="GO:0007234">
    <property type="term" value="P:osmosensory signaling via phosphorelay pathway"/>
    <property type="evidence" value="ECO:0007669"/>
    <property type="project" value="TreeGrafter"/>
</dbReference>
<dbReference type="Proteomes" id="UP000054851">
    <property type="component" value="Unassembled WGS sequence"/>
</dbReference>
<comment type="catalytic activity">
    <reaction evidence="1">
        <text>ATP + protein L-histidine = ADP + protein N-phospho-L-histidine.</text>
        <dbReference type="EC" id="2.7.13.3"/>
    </reaction>
</comment>
<dbReference type="InterPro" id="IPR016132">
    <property type="entry name" value="Phyto_chromo_attachment"/>
</dbReference>
<dbReference type="EC" id="2.7.13.3" evidence="4"/>